<gene>
    <name evidence="9" type="ORF">BSL78_04090</name>
</gene>
<name>A0A2G8LFQ1_STIJA</name>
<dbReference type="FunFam" id="3.30.40.10:FF:000079">
    <property type="entry name" value="Peptidyl-prolyl cis-trans isomerase 2"/>
    <property type="match status" value="1"/>
</dbReference>
<dbReference type="GO" id="GO:0016567">
    <property type="term" value="P:protein ubiquitination"/>
    <property type="evidence" value="ECO:0007669"/>
    <property type="project" value="InterPro"/>
</dbReference>
<dbReference type="AlphaFoldDB" id="A0A2G8LFQ1"/>
<evidence type="ECO:0000313" key="9">
    <source>
        <dbReference type="EMBL" id="PIK58990.1"/>
    </source>
</evidence>
<dbReference type="EMBL" id="MRZV01000096">
    <property type="protein sequence ID" value="PIK58990.1"/>
    <property type="molecule type" value="Genomic_DNA"/>
</dbReference>
<dbReference type="GO" id="GO:0061630">
    <property type="term" value="F:ubiquitin protein ligase activity"/>
    <property type="evidence" value="ECO:0007669"/>
    <property type="project" value="UniProtKB-EC"/>
</dbReference>
<evidence type="ECO:0000256" key="6">
    <source>
        <dbReference type="ARBA" id="ARBA00022786"/>
    </source>
</evidence>
<evidence type="ECO:0000259" key="8">
    <source>
        <dbReference type="PROSITE" id="PS51698"/>
    </source>
</evidence>
<comment type="similarity">
    <text evidence="3">Belongs to the cyclophilin-type PPIase family. PPIL2 subfamily.</text>
</comment>
<evidence type="ECO:0000256" key="4">
    <source>
        <dbReference type="ARBA" id="ARBA00012483"/>
    </source>
</evidence>
<evidence type="ECO:0000256" key="3">
    <source>
        <dbReference type="ARBA" id="ARBA00007930"/>
    </source>
</evidence>
<accession>A0A2G8LFQ1</accession>
<dbReference type="Proteomes" id="UP000230750">
    <property type="component" value="Unassembled WGS sequence"/>
</dbReference>
<comment type="caution">
    <text evidence="9">The sequence shown here is derived from an EMBL/GenBank/DDBJ whole genome shotgun (WGS) entry which is preliminary data.</text>
</comment>
<dbReference type="STRING" id="307972.A0A2G8LFQ1"/>
<evidence type="ECO:0000256" key="5">
    <source>
        <dbReference type="ARBA" id="ARBA00022679"/>
    </source>
</evidence>
<comment type="catalytic activity">
    <reaction evidence="1">
        <text>S-ubiquitinyl-[E2 ubiquitin-conjugating enzyme]-L-cysteine + [acceptor protein]-L-lysine = [E2 ubiquitin-conjugating enzyme]-L-cysteine + N(6)-ubiquitinyl-[acceptor protein]-L-lysine.</text>
        <dbReference type="EC" id="2.3.2.27"/>
    </reaction>
</comment>
<keyword evidence="7" id="KW-0539">Nucleus</keyword>
<sequence length="77" mass="8894">MAHADDRNKIQFKRLPFDHCSLSLQPFEHPYCSRDGVIFELTSIIPFLKRYGVNPATGEPMDAKVFGQIDIPQKCKW</sequence>
<evidence type="ECO:0000256" key="2">
    <source>
        <dbReference type="ARBA" id="ARBA00004123"/>
    </source>
</evidence>
<comment type="subcellular location">
    <subcellularLocation>
        <location evidence="2">Nucleus</location>
    </subcellularLocation>
</comment>
<dbReference type="EC" id="2.3.2.27" evidence="4"/>
<proteinExistence type="inferred from homology"/>
<keyword evidence="6" id="KW-0833">Ubl conjugation pathway</keyword>
<organism evidence="9 10">
    <name type="scientific">Stichopus japonicus</name>
    <name type="common">Sea cucumber</name>
    <dbReference type="NCBI Taxonomy" id="307972"/>
    <lineage>
        <taxon>Eukaryota</taxon>
        <taxon>Metazoa</taxon>
        <taxon>Echinodermata</taxon>
        <taxon>Eleutherozoa</taxon>
        <taxon>Echinozoa</taxon>
        <taxon>Holothuroidea</taxon>
        <taxon>Aspidochirotacea</taxon>
        <taxon>Aspidochirotida</taxon>
        <taxon>Stichopodidae</taxon>
        <taxon>Apostichopus</taxon>
    </lineage>
</organism>
<keyword evidence="5" id="KW-0808">Transferase</keyword>
<feature type="domain" description="U-box" evidence="8">
    <location>
        <begin position="13"/>
        <end position="64"/>
    </location>
</feature>
<keyword evidence="9" id="KW-0413">Isomerase</keyword>
<dbReference type="GO" id="GO:0016853">
    <property type="term" value="F:isomerase activity"/>
    <property type="evidence" value="ECO:0007669"/>
    <property type="project" value="UniProtKB-KW"/>
</dbReference>
<evidence type="ECO:0000256" key="7">
    <source>
        <dbReference type="ARBA" id="ARBA00023242"/>
    </source>
</evidence>
<dbReference type="InterPro" id="IPR013083">
    <property type="entry name" value="Znf_RING/FYVE/PHD"/>
</dbReference>
<evidence type="ECO:0000256" key="1">
    <source>
        <dbReference type="ARBA" id="ARBA00000900"/>
    </source>
</evidence>
<dbReference type="PROSITE" id="PS51698">
    <property type="entry name" value="U_BOX"/>
    <property type="match status" value="1"/>
</dbReference>
<dbReference type="GO" id="GO:0005634">
    <property type="term" value="C:nucleus"/>
    <property type="evidence" value="ECO:0007669"/>
    <property type="project" value="UniProtKB-SubCell"/>
</dbReference>
<dbReference type="Gene3D" id="3.30.40.10">
    <property type="entry name" value="Zinc/RING finger domain, C3HC4 (zinc finger)"/>
    <property type="match status" value="1"/>
</dbReference>
<keyword evidence="10" id="KW-1185">Reference proteome</keyword>
<reference evidence="9 10" key="1">
    <citation type="journal article" date="2017" name="PLoS Biol.">
        <title>The sea cucumber genome provides insights into morphological evolution and visceral regeneration.</title>
        <authorList>
            <person name="Zhang X."/>
            <person name="Sun L."/>
            <person name="Yuan J."/>
            <person name="Sun Y."/>
            <person name="Gao Y."/>
            <person name="Zhang L."/>
            <person name="Li S."/>
            <person name="Dai H."/>
            <person name="Hamel J.F."/>
            <person name="Liu C."/>
            <person name="Yu Y."/>
            <person name="Liu S."/>
            <person name="Lin W."/>
            <person name="Guo K."/>
            <person name="Jin S."/>
            <person name="Xu P."/>
            <person name="Storey K.B."/>
            <person name="Huan P."/>
            <person name="Zhang T."/>
            <person name="Zhou Y."/>
            <person name="Zhang J."/>
            <person name="Lin C."/>
            <person name="Li X."/>
            <person name="Xing L."/>
            <person name="Huo D."/>
            <person name="Sun M."/>
            <person name="Wang L."/>
            <person name="Mercier A."/>
            <person name="Li F."/>
            <person name="Yang H."/>
            <person name="Xiang J."/>
        </authorList>
    </citation>
    <scope>NUCLEOTIDE SEQUENCE [LARGE SCALE GENOMIC DNA]</scope>
    <source>
        <strain evidence="9">Shaxun</strain>
        <tissue evidence="9">Muscle</tissue>
    </source>
</reference>
<dbReference type="InterPro" id="IPR003613">
    <property type="entry name" value="Ubox_domain"/>
</dbReference>
<dbReference type="OrthoDB" id="30774at2759"/>
<protein>
    <recommendedName>
        <fullName evidence="4">RING-type E3 ubiquitin transferase</fullName>
        <ecNumber evidence="4">2.3.2.27</ecNumber>
    </recommendedName>
</protein>
<dbReference type="SMART" id="SM00504">
    <property type="entry name" value="Ubox"/>
    <property type="match status" value="1"/>
</dbReference>
<dbReference type="SUPFAM" id="SSF57850">
    <property type="entry name" value="RING/U-box"/>
    <property type="match status" value="1"/>
</dbReference>
<evidence type="ECO:0000313" key="10">
    <source>
        <dbReference type="Proteomes" id="UP000230750"/>
    </source>
</evidence>